<keyword evidence="9" id="KW-0998">Cell outer membrane</keyword>
<feature type="domain" description="Type II/III secretion system secretin-like" evidence="11">
    <location>
        <begin position="403"/>
        <end position="563"/>
    </location>
</feature>
<dbReference type="InterPro" id="IPR004845">
    <property type="entry name" value="T2SS_GspD_CS"/>
</dbReference>
<dbReference type="NCBIfam" id="TIGR02517">
    <property type="entry name" value="type_II_gspD"/>
    <property type="match status" value="1"/>
</dbReference>
<evidence type="ECO:0000256" key="1">
    <source>
        <dbReference type="ARBA" id="ARBA00004442"/>
    </source>
</evidence>
<dbReference type="InterPro" id="IPR050810">
    <property type="entry name" value="Bact_Secretion_Sys_Channel"/>
</dbReference>
<dbReference type="Gene3D" id="3.30.1370.120">
    <property type="match status" value="3"/>
</dbReference>
<dbReference type="PANTHER" id="PTHR30332">
    <property type="entry name" value="PROBABLE GENERAL SECRETION PATHWAY PROTEIN D"/>
    <property type="match status" value="1"/>
</dbReference>
<dbReference type="Pfam" id="PF03958">
    <property type="entry name" value="Secretin_N"/>
    <property type="match status" value="1"/>
</dbReference>
<keyword evidence="7" id="KW-0653">Protein transport</keyword>
<dbReference type="KEGG" id="avp:AVENP_2497"/>
<feature type="domain" description="GspD-like N0" evidence="13">
    <location>
        <begin position="25"/>
        <end position="94"/>
    </location>
</feature>
<evidence type="ECO:0000313" key="14">
    <source>
        <dbReference type="EMBL" id="QKF68001.1"/>
    </source>
</evidence>
<dbReference type="PANTHER" id="PTHR30332:SF24">
    <property type="entry name" value="SECRETIN GSPD-RELATED"/>
    <property type="match status" value="1"/>
</dbReference>
<dbReference type="RefSeq" id="WP_172664312.1">
    <property type="nucleotide sequence ID" value="NZ_CP053840.1"/>
</dbReference>
<dbReference type="GO" id="GO:0015628">
    <property type="term" value="P:protein secretion by the type II secretion system"/>
    <property type="evidence" value="ECO:0007669"/>
    <property type="project" value="InterPro"/>
</dbReference>
<dbReference type="GO" id="GO:0015627">
    <property type="term" value="C:type II protein secretion system complex"/>
    <property type="evidence" value="ECO:0007669"/>
    <property type="project" value="InterPro"/>
</dbReference>
<dbReference type="EMBL" id="CP053840">
    <property type="protein sequence ID" value="QKF68001.1"/>
    <property type="molecule type" value="Genomic_DNA"/>
</dbReference>
<evidence type="ECO:0000259" key="13">
    <source>
        <dbReference type="Pfam" id="PF21305"/>
    </source>
</evidence>
<reference evidence="14 15" key="1">
    <citation type="submission" date="2020-05" db="EMBL/GenBank/DDBJ databases">
        <title>Complete genome sequencing of Campylobacter and Arcobacter type strains.</title>
        <authorList>
            <person name="Miller W.G."/>
            <person name="Yee E."/>
        </authorList>
    </citation>
    <scope>NUCLEOTIDE SEQUENCE [LARGE SCALE GENOMIC DNA]</scope>
    <source>
        <strain evidence="14 15">LMG 26156</strain>
    </source>
</reference>
<dbReference type="PRINTS" id="PR00811">
    <property type="entry name" value="BCTERIALGSPD"/>
</dbReference>
<keyword evidence="8" id="KW-0472">Membrane</keyword>
<evidence type="ECO:0000256" key="4">
    <source>
        <dbReference type="ARBA" id="ARBA00022452"/>
    </source>
</evidence>
<dbReference type="InterPro" id="IPR004846">
    <property type="entry name" value="T2SS/T3SS_dom"/>
</dbReference>
<keyword evidence="4" id="KW-1134">Transmembrane beta strand</keyword>
<evidence type="ECO:0000256" key="7">
    <source>
        <dbReference type="ARBA" id="ARBA00022927"/>
    </source>
</evidence>
<dbReference type="InterPro" id="IPR005644">
    <property type="entry name" value="NolW-like"/>
</dbReference>
<evidence type="ECO:0000256" key="2">
    <source>
        <dbReference type="ARBA" id="ARBA00006980"/>
    </source>
</evidence>
<evidence type="ECO:0000259" key="11">
    <source>
        <dbReference type="Pfam" id="PF00263"/>
    </source>
</evidence>
<keyword evidence="3 10" id="KW-0813">Transport</keyword>
<feature type="domain" description="NolW-like" evidence="12">
    <location>
        <begin position="259"/>
        <end position="328"/>
    </location>
</feature>
<comment type="similarity">
    <text evidence="2">Belongs to the bacterial secretin family. GSP D subfamily.</text>
</comment>
<keyword evidence="6" id="KW-0732">Signal</keyword>
<dbReference type="InterPro" id="IPR001775">
    <property type="entry name" value="GspD/PilQ"/>
</dbReference>
<evidence type="ECO:0000313" key="15">
    <source>
        <dbReference type="Proteomes" id="UP000503482"/>
    </source>
</evidence>
<evidence type="ECO:0000256" key="5">
    <source>
        <dbReference type="ARBA" id="ARBA00022692"/>
    </source>
</evidence>
<comment type="subcellular location">
    <subcellularLocation>
        <location evidence="1 10">Cell outer membrane</location>
    </subcellularLocation>
</comment>
<protein>
    <submittedName>
        <fullName evidence="14">Type II secretion/transformation system, D protein</fullName>
    </submittedName>
</protein>
<dbReference type="GO" id="GO:0009279">
    <property type="term" value="C:cell outer membrane"/>
    <property type="evidence" value="ECO:0007669"/>
    <property type="project" value="UniProtKB-SubCell"/>
</dbReference>
<name>A0AAE7BBC5_9BACT</name>
<dbReference type="Pfam" id="PF21305">
    <property type="entry name" value="type_II_gspD_N0"/>
    <property type="match status" value="1"/>
</dbReference>
<organism evidence="14 15">
    <name type="scientific">Arcobacter venerupis</name>
    <dbReference type="NCBI Taxonomy" id="1054033"/>
    <lineage>
        <taxon>Bacteria</taxon>
        <taxon>Pseudomonadati</taxon>
        <taxon>Campylobacterota</taxon>
        <taxon>Epsilonproteobacteria</taxon>
        <taxon>Campylobacterales</taxon>
        <taxon>Arcobacteraceae</taxon>
        <taxon>Arcobacter</taxon>
    </lineage>
</organism>
<evidence type="ECO:0000256" key="9">
    <source>
        <dbReference type="ARBA" id="ARBA00023237"/>
    </source>
</evidence>
<dbReference type="AlphaFoldDB" id="A0AAE7BBC5"/>
<keyword evidence="5" id="KW-0812">Transmembrane</keyword>
<keyword evidence="15" id="KW-1185">Reference proteome</keyword>
<evidence type="ECO:0000259" key="12">
    <source>
        <dbReference type="Pfam" id="PF03958"/>
    </source>
</evidence>
<dbReference type="Pfam" id="PF00263">
    <property type="entry name" value="Secretin"/>
    <property type="match status" value="1"/>
</dbReference>
<dbReference type="InterPro" id="IPR049371">
    <property type="entry name" value="GspD-like_N0"/>
</dbReference>
<evidence type="ECO:0000256" key="6">
    <source>
        <dbReference type="ARBA" id="ARBA00022729"/>
    </source>
</evidence>
<dbReference type="Proteomes" id="UP000503482">
    <property type="component" value="Chromosome"/>
</dbReference>
<dbReference type="InterPro" id="IPR038591">
    <property type="entry name" value="NolW-like_sf"/>
</dbReference>
<evidence type="ECO:0000256" key="8">
    <source>
        <dbReference type="ARBA" id="ARBA00023136"/>
    </source>
</evidence>
<gene>
    <name evidence="14" type="ORF">AVENP_2497</name>
</gene>
<accession>A0AAE7BBC5</accession>
<sequence>MRLISKILLVGVFIFTLSAEEKMNINFKDLKIMDLVKITSKIIDKNILITEEIKGNVDFISNKPVNKDELIKILGFVLEGKGYSLVQSDEMLRIVKLNESANSNVPVANNNPKDDLYWMVTEVFTVKDADVDYIASKIRHLVSKDGKMVTNKDSNALVITDFKDNITTVKEVVNIMTSGANKDTVIVELINIDASDAKKNLDAIAKSKFNEKVETQKVSIVDNKDNNSLVIIGEKSNINYLARYIKNVDSNSSLIKREVKVFSLKNVDAVNVIKILDSIVGKKTYADPNSKPLVSADEESNAIVIMGPSDELEYISTLVEELDKEKGQVYVQARIIEVNDEVVNNIGVQYGIFGGTSGSNGLATFSSNLNGGSNSISLVKDAIGLDIPDIKSGLALGASLNLLKQNGALDVVSEPSILAVNNKESSIYVGEKISIQISSSVTDGGTERTNYQREDVGLTLKVKPRISSESKVTLEISTLLEGIKTTQTASGNPDTLKKEIKTTAILNNGESVIIGGLIENKNESTIQKVPVLGYIPLVGNLFTNDSNTVKKNNLVVIITPYMIPKSKDITYVRNQLAELKGMEDKYLEDSLIRLKENAVKKRVETQKREEKIADLNDQLKDLNPEKTISEVDKKTEHERKVKEILGQ</sequence>
<evidence type="ECO:0000256" key="3">
    <source>
        <dbReference type="ARBA" id="ARBA00022448"/>
    </source>
</evidence>
<dbReference type="Gene3D" id="3.55.50.30">
    <property type="match status" value="1"/>
</dbReference>
<proteinExistence type="inferred from homology"/>
<dbReference type="PROSITE" id="PS00875">
    <property type="entry name" value="T2SP_D"/>
    <property type="match status" value="1"/>
</dbReference>
<evidence type="ECO:0000256" key="10">
    <source>
        <dbReference type="RuleBase" id="RU004004"/>
    </source>
</evidence>
<dbReference type="InterPro" id="IPR013356">
    <property type="entry name" value="T2SS_GspD"/>
</dbReference>